<comment type="caution">
    <text evidence="1">The sequence shown here is derived from an EMBL/GenBank/DDBJ whole genome shotgun (WGS) entry which is preliminary data.</text>
</comment>
<sequence length="72" mass="7074">MPSRSTVRPLNTSGNCRRANSATAALLSPAVGVPAPGGDALAGREGLVAAPSGLPAVPQAARAKEAANNLAW</sequence>
<dbReference type="Proteomes" id="UP001165041">
    <property type="component" value="Unassembled WGS sequence"/>
</dbReference>
<dbReference type="EMBL" id="BSSA01000002">
    <property type="protein sequence ID" value="GLW68530.1"/>
    <property type="molecule type" value="Genomic_DNA"/>
</dbReference>
<evidence type="ECO:0000313" key="2">
    <source>
        <dbReference type="Proteomes" id="UP001165041"/>
    </source>
</evidence>
<organism evidence="1 2">
    <name type="scientific">Kitasatospora phosalacinea</name>
    <dbReference type="NCBI Taxonomy" id="2065"/>
    <lineage>
        <taxon>Bacteria</taxon>
        <taxon>Bacillati</taxon>
        <taxon>Actinomycetota</taxon>
        <taxon>Actinomycetes</taxon>
        <taxon>Kitasatosporales</taxon>
        <taxon>Streptomycetaceae</taxon>
        <taxon>Kitasatospora</taxon>
    </lineage>
</organism>
<protein>
    <submittedName>
        <fullName evidence="1">Uncharacterized protein</fullName>
    </submittedName>
</protein>
<gene>
    <name evidence="1" type="ORF">Kpho02_08290</name>
</gene>
<dbReference type="AlphaFoldDB" id="A0A9W6Q232"/>
<proteinExistence type="predicted"/>
<evidence type="ECO:0000313" key="1">
    <source>
        <dbReference type="EMBL" id="GLW68530.1"/>
    </source>
</evidence>
<reference evidence="1" key="1">
    <citation type="submission" date="2023-02" db="EMBL/GenBank/DDBJ databases">
        <title>Kitasatospora phosalacinea NBRC 14627.</title>
        <authorList>
            <person name="Ichikawa N."/>
            <person name="Sato H."/>
            <person name="Tonouchi N."/>
        </authorList>
    </citation>
    <scope>NUCLEOTIDE SEQUENCE</scope>
    <source>
        <strain evidence="1">NBRC 14627</strain>
    </source>
</reference>
<name>A0A9W6Q232_9ACTN</name>
<accession>A0A9W6Q232</accession>